<protein>
    <submittedName>
        <fullName evidence="2">NAD(P)H-hydrate dehydratase</fullName>
    </submittedName>
</protein>
<evidence type="ECO:0000259" key="1">
    <source>
        <dbReference type="PROSITE" id="PS51383"/>
    </source>
</evidence>
<dbReference type="Pfam" id="PF01256">
    <property type="entry name" value="Carb_kinase"/>
    <property type="match status" value="1"/>
</dbReference>
<dbReference type="Gene3D" id="3.40.1190.20">
    <property type="match status" value="1"/>
</dbReference>
<organism evidence="2 3">
    <name type="scientific">Clavibacter michiganensis subsp. insidiosus</name>
    <dbReference type="NCBI Taxonomy" id="33014"/>
    <lineage>
        <taxon>Bacteria</taxon>
        <taxon>Bacillati</taxon>
        <taxon>Actinomycetota</taxon>
        <taxon>Actinomycetes</taxon>
        <taxon>Micrococcales</taxon>
        <taxon>Microbacteriaceae</taxon>
        <taxon>Clavibacter</taxon>
    </lineage>
</organism>
<dbReference type="InterPro" id="IPR000631">
    <property type="entry name" value="CARKD"/>
</dbReference>
<feature type="non-terminal residue" evidence="2">
    <location>
        <position position="1"/>
    </location>
</feature>
<name>A0A399RQ65_9MICO</name>
<dbReference type="GO" id="GO:0016836">
    <property type="term" value="F:hydro-lyase activity"/>
    <property type="evidence" value="ECO:0007669"/>
    <property type="project" value="InterPro"/>
</dbReference>
<evidence type="ECO:0000313" key="3">
    <source>
        <dbReference type="Proteomes" id="UP000266634"/>
    </source>
</evidence>
<dbReference type="PROSITE" id="PS51383">
    <property type="entry name" value="YJEF_C_3"/>
    <property type="match status" value="1"/>
</dbReference>
<dbReference type="InterPro" id="IPR029056">
    <property type="entry name" value="Ribokinase-like"/>
</dbReference>
<comment type="caution">
    <text evidence="2">The sequence shown here is derived from an EMBL/GenBank/DDBJ whole genome shotgun (WGS) entry which is preliminary data.</text>
</comment>
<evidence type="ECO:0000313" key="2">
    <source>
        <dbReference type="EMBL" id="RIJ33950.1"/>
    </source>
</evidence>
<sequence>GTPWLATAGSGDGLGGALGALVAGGSTRIAEAPDPLAALAEVAAAAAWLHGRAGDLASGGGPITALDVAEAMPRAVRETLSGSGG</sequence>
<feature type="domain" description="YjeF C-terminal" evidence="1">
    <location>
        <begin position="1"/>
        <end position="79"/>
    </location>
</feature>
<proteinExistence type="predicted"/>
<dbReference type="SUPFAM" id="SSF53613">
    <property type="entry name" value="Ribokinase-like"/>
    <property type="match status" value="1"/>
</dbReference>
<accession>A0A399RQ65</accession>
<reference evidence="2 3" key="1">
    <citation type="submission" date="2018-08" db="EMBL/GenBank/DDBJ databases">
        <title>Genome Sequence of Clavibacter michiganensis Subspecies type strains, and the Atypical Peach-Colored Strains Isolated from Tomato.</title>
        <authorList>
            <person name="Osdaghi E."/>
            <person name="Portier P."/>
            <person name="Briand M."/>
            <person name="Jacques M.-A."/>
        </authorList>
    </citation>
    <scope>NUCLEOTIDE SEQUENCE [LARGE SCALE GENOMIC DNA]</scope>
    <source>
        <strain evidence="2 3">CFBP 6488</strain>
    </source>
</reference>
<gene>
    <name evidence="2" type="ORF">DZF93_09225</name>
</gene>
<dbReference type="EMBL" id="QWEA01000331">
    <property type="protein sequence ID" value="RIJ33950.1"/>
    <property type="molecule type" value="Genomic_DNA"/>
</dbReference>
<dbReference type="AlphaFoldDB" id="A0A399RQ65"/>
<dbReference type="Proteomes" id="UP000266634">
    <property type="component" value="Unassembled WGS sequence"/>
</dbReference>